<evidence type="ECO:0000313" key="1">
    <source>
        <dbReference type="EMBL" id="GAA1661640.1"/>
    </source>
</evidence>
<sequence>MGAHADAAEMHAAINGHAEGRPTEIIGRIAAAGEQIGLSATFGLDARRWLVGPAQVETMPARALIETQASYALSTGHALINITLRVLLLHPTAAALLNGRFNAAQGFPPFVDLKEMWPPLSAKSVQAALDAAVASGGRDVLELAHIVRRLKEDVRWNALDERRGQAYHRWRPQSVSGGVASRSPWKIDGSSRSMEIGSLNDYEPPDVMLLMAECESGLDALAGAMEAWLDRLPGALRDVGLPVFRVDA</sequence>
<keyword evidence="2" id="KW-1185">Reference proteome</keyword>
<accession>A0ABP4RX99</accession>
<protein>
    <submittedName>
        <fullName evidence="1">Uncharacterized protein</fullName>
    </submittedName>
</protein>
<evidence type="ECO:0000313" key="2">
    <source>
        <dbReference type="Proteomes" id="UP001500596"/>
    </source>
</evidence>
<comment type="caution">
    <text evidence="1">The sequence shown here is derived from an EMBL/GenBank/DDBJ whole genome shotgun (WGS) entry which is preliminary data.</text>
</comment>
<dbReference type="EMBL" id="BAAAPK010000001">
    <property type="protein sequence ID" value="GAA1661640.1"/>
    <property type="molecule type" value="Genomic_DNA"/>
</dbReference>
<proteinExistence type="predicted"/>
<gene>
    <name evidence="1" type="ORF">GCM10009807_01630</name>
</gene>
<name>A0ABP4RX99_9MICO</name>
<reference evidence="2" key="1">
    <citation type="journal article" date="2019" name="Int. J. Syst. Evol. Microbiol.">
        <title>The Global Catalogue of Microorganisms (GCM) 10K type strain sequencing project: providing services to taxonomists for standard genome sequencing and annotation.</title>
        <authorList>
            <consortium name="The Broad Institute Genomics Platform"/>
            <consortium name="The Broad Institute Genome Sequencing Center for Infectious Disease"/>
            <person name="Wu L."/>
            <person name="Ma J."/>
        </authorList>
    </citation>
    <scope>NUCLEOTIDE SEQUENCE [LARGE SCALE GENOMIC DNA]</scope>
    <source>
        <strain evidence="2">JCM 15575</strain>
    </source>
</reference>
<organism evidence="1 2">
    <name type="scientific">Microbacterium lacus</name>
    <dbReference type="NCBI Taxonomy" id="415217"/>
    <lineage>
        <taxon>Bacteria</taxon>
        <taxon>Bacillati</taxon>
        <taxon>Actinomycetota</taxon>
        <taxon>Actinomycetes</taxon>
        <taxon>Micrococcales</taxon>
        <taxon>Microbacteriaceae</taxon>
        <taxon>Microbacterium</taxon>
    </lineage>
</organism>
<dbReference type="Proteomes" id="UP001500596">
    <property type="component" value="Unassembled WGS sequence"/>
</dbReference>